<keyword evidence="1" id="KW-0472">Membrane</keyword>
<dbReference type="InterPro" id="IPR038750">
    <property type="entry name" value="YczE/YyaS-like"/>
</dbReference>
<name>A0AAU6Q4E7_9DEIO</name>
<protein>
    <submittedName>
        <fullName evidence="2">Membrane protein</fullName>
    </submittedName>
</protein>
<keyword evidence="1" id="KW-0812">Transmembrane</keyword>
<dbReference type="RefSeq" id="WP_339096499.1">
    <property type="nucleotide sequence ID" value="NZ_CP149782.1"/>
</dbReference>
<feature type="transmembrane region" description="Helical" evidence="1">
    <location>
        <begin position="20"/>
        <end position="37"/>
    </location>
</feature>
<reference evidence="2" key="1">
    <citation type="submission" date="2024-03" db="EMBL/GenBank/DDBJ databases">
        <title>Deinococcus weizhi sp. nov., isolated from human skin.</title>
        <authorList>
            <person name="Wei Z."/>
            <person name="Tian F."/>
            <person name="Yang C."/>
            <person name="Xin L.T."/>
            <person name="Wen Z.J."/>
            <person name="Lan K.C."/>
            <person name="Yu L."/>
            <person name="Zhe W."/>
            <person name="Dan F.D."/>
            <person name="Jun W."/>
            <person name="Rui Z."/>
            <person name="Yong X.J."/>
            <person name="Ting Y."/>
            <person name="Wei X."/>
            <person name="Xu Z.G."/>
            <person name="Xin Z."/>
            <person name="Dong F.G."/>
            <person name="Ni X.M."/>
            <person name="Zheng M.G."/>
            <person name="Chun Y."/>
            <person name="Qian W.X."/>
        </authorList>
    </citation>
    <scope>NUCLEOTIDE SEQUENCE</scope>
    <source>
        <strain evidence="2">VB142</strain>
    </source>
</reference>
<sequence>MTRPAAALPSSSLGHAGRWLLLLGGLLCYGLSLRLMIDAHVGVSPWDVFHIGISRKTGLSVGQVSILVGAVLVAFTTLGLRERVGPGTVLNVILIGLVLDWLAPLSPHPTFWPWQWAQFGLGLALIGFATGAYVSAGMGAGPRDSLMLGLSRVLGWPVGRIRTGVELVVLLLGTLLGGPVGLGTLAFALVVGPSVAWGLRLFERWR</sequence>
<accession>A0AAU6Q4E7</accession>
<keyword evidence="1" id="KW-1133">Transmembrane helix</keyword>
<dbReference type="AlphaFoldDB" id="A0AAU6Q4E7"/>
<proteinExistence type="predicted"/>
<feature type="transmembrane region" description="Helical" evidence="1">
    <location>
        <begin position="182"/>
        <end position="202"/>
    </location>
</feature>
<dbReference type="PANTHER" id="PTHR40078:SF1">
    <property type="entry name" value="INTEGRAL MEMBRANE PROTEIN"/>
    <property type="match status" value="1"/>
</dbReference>
<organism evidence="2">
    <name type="scientific">Deinococcus sp. VB142</name>
    <dbReference type="NCBI Taxonomy" id="3112952"/>
    <lineage>
        <taxon>Bacteria</taxon>
        <taxon>Thermotogati</taxon>
        <taxon>Deinococcota</taxon>
        <taxon>Deinococci</taxon>
        <taxon>Deinococcales</taxon>
        <taxon>Deinococcaceae</taxon>
        <taxon>Deinococcus</taxon>
    </lineage>
</organism>
<dbReference type="Pfam" id="PF19700">
    <property type="entry name" value="DUF6198"/>
    <property type="match status" value="1"/>
</dbReference>
<gene>
    <name evidence="2" type="ORF">WDJ50_03965</name>
</gene>
<feature type="transmembrane region" description="Helical" evidence="1">
    <location>
        <begin position="87"/>
        <end position="104"/>
    </location>
</feature>
<evidence type="ECO:0000313" key="2">
    <source>
        <dbReference type="EMBL" id="WYF45290.1"/>
    </source>
</evidence>
<dbReference type="EMBL" id="CP149782">
    <property type="protein sequence ID" value="WYF45290.1"/>
    <property type="molecule type" value="Genomic_DNA"/>
</dbReference>
<evidence type="ECO:0000256" key="1">
    <source>
        <dbReference type="SAM" id="Phobius"/>
    </source>
</evidence>
<dbReference type="PANTHER" id="PTHR40078">
    <property type="entry name" value="INTEGRAL MEMBRANE PROTEIN-RELATED"/>
    <property type="match status" value="1"/>
</dbReference>
<feature type="transmembrane region" description="Helical" evidence="1">
    <location>
        <begin position="116"/>
        <end position="141"/>
    </location>
</feature>
<feature type="transmembrane region" description="Helical" evidence="1">
    <location>
        <begin position="57"/>
        <end position="80"/>
    </location>
</feature>